<feature type="transmembrane region" description="Helical" evidence="1">
    <location>
        <begin position="6"/>
        <end position="39"/>
    </location>
</feature>
<keyword evidence="1" id="KW-0472">Membrane</keyword>
<reference evidence="3" key="1">
    <citation type="journal article" date="2019" name="Int. J. Syst. Evol. Microbiol.">
        <title>The Global Catalogue of Microorganisms (GCM) 10K type strain sequencing project: providing services to taxonomists for standard genome sequencing and annotation.</title>
        <authorList>
            <consortium name="The Broad Institute Genomics Platform"/>
            <consortium name="The Broad Institute Genome Sequencing Center for Infectious Disease"/>
            <person name="Wu L."/>
            <person name="Ma J."/>
        </authorList>
    </citation>
    <scope>NUCLEOTIDE SEQUENCE [LARGE SCALE GENOMIC DNA]</scope>
    <source>
        <strain evidence="3">IBRC-M 10908</strain>
    </source>
</reference>
<protein>
    <submittedName>
        <fullName evidence="2">Uncharacterized protein</fullName>
    </submittedName>
</protein>
<keyword evidence="1" id="KW-1133">Transmembrane helix</keyword>
<evidence type="ECO:0000256" key="1">
    <source>
        <dbReference type="SAM" id="Phobius"/>
    </source>
</evidence>
<dbReference type="RefSeq" id="WP_380624647.1">
    <property type="nucleotide sequence ID" value="NZ_JBHSDK010000034.1"/>
</dbReference>
<evidence type="ECO:0000313" key="2">
    <source>
        <dbReference type="EMBL" id="MFC4337551.1"/>
    </source>
</evidence>
<gene>
    <name evidence="2" type="ORF">ACFPET_20345</name>
</gene>
<sequence length="47" mass="4715">MGSFFSTLAAVGLAVLLLSVVGVAFLAVGALFAVAIGAYKIRELVTS</sequence>
<keyword evidence="1" id="KW-0812">Transmembrane</keyword>
<comment type="caution">
    <text evidence="2">The sequence shown here is derived from an EMBL/GenBank/DDBJ whole genome shotgun (WGS) entry which is preliminary data.</text>
</comment>
<evidence type="ECO:0000313" key="3">
    <source>
        <dbReference type="Proteomes" id="UP001595823"/>
    </source>
</evidence>
<accession>A0ABV8U3Z0</accession>
<name>A0ABV8U3Z0_9ACTN</name>
<proteinExistence type="predicted"/>
<keyword evidence="3" id="KW-1185">Reference proteome</keyword>
<dbReference type="EMBL" id="JBHSDK010000034">
    <property type="protein sequence ID" value="MFC4337551.1"/>
    <property type="molecule type" value="Genomic_DNA"/>
</dbReference>
<dbReference type="Proteomes" id="UP001595823">
    <property type="component" value="Unassembled WGS sequence"/>
</dbReference>
<organism evidence="2 3">
    <name type="scientific">Salininema proteolyticum</name>
    <dbReference type="NCBI Taxonomy" id="1607685"/>
    <lineage>
        <taxon>Bacteria</taxon>
        <taxon>Bacillati</taxon>
        <taxon>Actinomycetota</taxon>
        <taxon>Actinomycetes</taxon>
        <taxon>Glycomycetales</taxon>
        <taxon>Glycomycetaceae</taxon>
        <taxon>Salininema</taxon>
    </lineage>
</organism>